<dbReference type="AlphaFoldDB" id="A0A8H7EA15"/>
<protein>
    <submittedName>
        <fullName evidence="3">Uncharacterized protein</fullName>
    </submittedName>
</protein>
<sequence length="71" mass="7903">MPRAHAPQPSQNNPQPNYHKQPTPKSEPCVTFRGIKLMRIPRQEHILLFVLAFLTVLPQGDFGAASITAKA</sequence>
<feature type="compositionally biased region" description="Low complexity" evidence="1">
    <location>
        <begin position="7"/>
        <end position="17"/>
    </location>
</feature>
<comment type="caution">
    <text evidence="3">The sequence shown here is derived from an EMBL/GenBank/DDBJ whole genome shotgun (WGS) entry which is preliminary data.</text>
</comment>
<evidence type="ECO:0000256" key="1">
    <source>
        <dbReference type="SAM" id="MobiDB-lite"/>
    </source>
</evidence>
<evidence type="ECO:0000313" key="4">
    <source>
        <dbReference type="Proteomes" id="UP000606974"/>
    </source>
</evidence>
<keyword evidence="2" id="KW-0472">Membrane</keyword>
<evidence type="ECO:0000313" key="3">
    <source>
        <dbReference type="EMBL" id="KAF7513793.1"/>
    </source>
</evidence>
<feature type="region of interest" description="Disordered" evidence="1">
    <location>
        <begin position="1"/>
        <end position="27"/>
    </location>
</feature>
<accession>A0A8H7EA15</accession>
<dbReference type="EMBL" id="JAACFV010000004">
    <property type="protein sequence ID" value="KAF7513793.1"/>
    <property type="molecule type" value="Genomic_DNA"/>
</dbReference>
<keyword evidence="4" id="KW-1185">Reference proteome</keyword>
<evidence type="ECO:0000256" key="2">
    <source>
        <dbReference type="SAM" id="Phobius"/>
    </source>
</evidence>
<keyword evidence="2" id="KW-1133">Transmembrane helix</keyword>
<gene>
    <name evidence="3" type="ORF">GJ744_007844</name>
</gene>
<dbReference type="Proteomes" id="UP000606974">
    <property type="component" value="Unassembled WGS sequence"/>
</dbReference>
<proteinExistence type="predicted"/>
<keyword evidence="2" id="KW-0812">Transmembrane</keyword>
<reference evidence="3" key="1">
    <citation type="submission" date="2020-02" db="EMBL/GenBank/DDBJ databases">
        <authorList>
            <person name="Palmer J.M."/>
        </authorList>
    </citation>
    <scope>NUCLEOTIDE SEQUENCE</scope>
    <source>
        <strain evidence="3">EPUS1.4</strain>
        <tissue evidence="3">Thallus</tissue>
    </source>
</reference>
<name>A0A8H7EA15_9EURO</name>
<feature type="transmembrane region" description="Helical" evidence="2">
    <location>
        <begin position="46"/>
        <end position="69"/>
    </location>
</feature>
<organism evidence="3 4">
    <name type="scientific">Endocarpon pusillum</name>
    <dbReference type="NCBI Taxonomy" id="364733"/>
    <lineage>
        <taxon>Eukaryota</taxon>
        <taxon>Fungi</taxon>
        <taxon>Dikarya</taxon>
        <taxon>Ascomycota</taxon>
        <taxon>Pezizomycotina</taxon>
        <taxon>Eurotiomycetes</taxon>
        <taxon>Chaetothyriomycetidae</taxon>
        <taxon>Verrucariales</taxon>
        <taxon>Verrucariaceae</taxon>
        <taxon>Endocarpon</taxon>
    </lineage>
</organism>